<evidence type="ECO:0000256" key="1">
    <source>
        <dbReference type="SAM" id="MobiDB-lite"/>
    </source>
</evidence>
<reference evidence="3" key="1">
    <citation type="submission" date="2023-07" db="EMBL/GenBank/DDBJ databases">
        <authorList>
            <person name="Luz R."/>
            <person name="Cordeiro R."/>
            <person name="Fonseca A."/>
            <person name="Goncalves V."/>
        </authorList>
    </citation>
    <scope>NUCLEOTIDE SEQUENCE [LARGE SCALE GENOMIC DNA]</scope>
    <source>
        <strain evidence="3">BACA0444</strain>
    </source>
</reference>
<sequence>MSASYKDMEHFDFLVAACLLFNLDPIEKNQKLPEVRARVTDLRKWVEARANRINDKTIPPFMRGSKSAEQYEQDPPPENISRELLIEYAGTRGLKPSFLFPDEAEESDDELDHNRRLSYLKLILALFKQQKIGISDKDIVSKVELITTTTLEKSMDRKTINKIINEIRTHSSLKASRQK</sequence>
<organism evidence="2 3">
    <name type="scientific">Pseudocalidococcus azoricus BACA0444</name>
    <dbReference type="NCBI Taxonomy" id="2918990"/>
    <lineage>
        <taxon>Bacteria</taxon>
        <taxon>Bacillati</taxon>
        <taxon>Cyanobacteriota</taxon>
        <taxon>Cyanophyceae</taxon>
        <taxon>Acaryochloridales</taxon>
        <taxon>Thermosynechococcaceae</taxon>
        <taxon>Pseudocalidococcus</taxon>
        <taxon>Pseudocalidococcus azoricus</taxon>
    </lineage>
</organism>
<evidence type="ECO:0000313" key="2">
    <source>
        <dbReference type="EMBL" id="MDS3861239.1"/>
    </source>
</evidence>
<dbReference type="AlphaFoldDB" id="A0AAE4JYQ7"/>
<evidence type="ECO:0000313" key="3">
    <source>
        <dbReference type="Proteomes" id="UP001268256"/>
    </source>
</evidence>
<feature type="region of interest" description="Disordered" evidence="1">
    <location>
        <begin position="57"/>
        <end position="77"/>
    </location>
</feature>
<keyword evidence="3" id="KW-1185">Reference proteome</keyword>
<accession>A0AAE4JYQ7</accession>
<comment type="caution">
    <text evidence="2">The sequence shown here is derived from an EMBL/GenBank/DDBJ whole genome shotgun (WGS) entry which is preliminary data.</text>
</comment>
<protein>
    <submittedName>
        <fullName evidence="2">Uncharacterized protein</fullName>
    </submittedName>
</protein>
<dbReference type="EMBL" id="JAVMIP010000010">
    <property type="protein sequence ID" value="MDS3861239.1"/>
    <property type="molecule type" value="Genomic_DNA"/>
</dbReference>
<name>A0AAE4JYQ7_9CYAN</name>
<gene>
    <name evidence="2" type="ORF">RIF25_10515</name>
</gene>
<proteinExistence type="predicted"/>
<dbReference type="RefSeq" id="WP_322878485.1">
    <property type="nucleotide sequence ID" value="NZ_JAVMIP010000010.1"/>
</dbReference>
<dbReference type="Proteomes" id="UP001268256">
    <property type="component" value="Unassembled WGS sequence"/>
</dbReference>